<evidence type="ECO:0000259" key="4">
    <source>
        <dbReference type="PROSITE" id="PS50109"/>
    </source>
</evidence>
<dbReference type="InterPro" id="IPR003594">
    <property type="entry name" value="HATPase_dom"/>
</dbReference>
<feature type="compositionally biased region" description="Low complexity" evidence="3">
    <location>
        <begin position="40"/>
        <end position="50"/>
    </location>
</feature>
<dbReference type="SMART" id="SM00448">
    <property type="entry name" value="REC"/>
    <property type="match status" value="1"/>
</dbReference>
<dbReference type="SMART" id="SM00388">
    <property type="entry name" value="HisKA"/>
    <property type="match status" value="1"/>
</dbReference>
<feature type="compositionally biased region" description="Polar residues" evidence="3">
    <location>
        <begin position="285"/>
        <end position="298"/>
    </location>
</feature>
<dbReference type="InterPro" id="IPR058846">
    <property type="entry name" value="PAS-like"/>
</dbReference>
<dbReference type="EMBL" id="JBAWTH010000084">
    <property type="protein sequence ID" value="KAL2278728.1"/>
    <property type="molecule type" value="Genomic_DNA"/>
</dbReference>
<dbReference type="InterPro" id="IPR003661">
    <property type="entry name" value="HisK_dim/P_dom"/>
</dbReference>
<dbReference type="InterPro" id="IPR005467">
    <property type="entry name" value="His_kinase_dom"/>
</dbReference>
<dbReference type="InterPro" id="IPR036097">
    <property type="entry name" value="HisK_dim/P_sf"/>
</dbReference>
<feature type="compositionally biased region" description="Polar residues" evidence="3">
    <location>
        <begin position="232"/>
        <end position="246"/>
    </location>
</feature>
<dbReference type="SUPFAM" id="SSF55785">
    <property type="entry name" value="PYP-like sensor domain (PAS domain)"/>
    <property type="match status" value="1"/>
</dbReference>
<dbReference type="Proteomes" id="UP001600888">
    <property type="component" value="Unassembled WGS sequence"/>
</dbReference>
<dbReference type="PROSITE" id="PS50109">
    <property type="entry name" value="HIS_KIN"/>
    <property type="match status" value="1"/>
</dbReference>
<proteinExistence type="predicted"/>
<dbReference type="EMBL" id="JBAWTH010000084">
    <property type="protein sequence ID" value="KAL2278731.1"/>
    <property type="molecule type" value="Genomic_DNA"/>
</dbReference>
<feature type="compositionally biased region" description="Low complexity" evidence="3">
    <location>
        <begin position="155"/>
        <end position="164"/>
    </location>
</feature>
<name>A0ABR4E8G0_9PEZI</name>
<dbReference type="InterPro" id="IPR001789">
    <property type="entry name" value="Sig_transdc_resp-reg_receiver"/>
</dbReference>
<dbReference type="SUPFAM" id="SSF55874">
    <property type="entry name" value="ATPase domain of HSP90 chaperone/DNA topoisomerase II/histidine kinase"/>
    <property type="match status" value="1"/>
</dbReference>
<dbReference type="CDD" id="cd00130">
    <property type="entry name" value="PAS"/>
    <property type="match status" value="1"/>
</dbReference>
<feature type="compositionally biased region" description="Low complexity" evidence="3">
    <location>
        <begin position="303"/>
        <end position="312"/>
    </location>
</feature>
<dbReference type="Gene3D" id="3.30.565.10">
    <property type="entry name" value="Histidine kinase-like ATPase, C-terminal domain"/>
    <property type="match status" value="1"/>
</dbReference>
<protein>
    <recommendedName>
        <fullName evidence="9">Hsp90-like protein</fullName>
    </recommendedName>
</protein>
<dbReference type="Gene3D" id="3.30.450.20">
    <property type="entry name" value="PAS domain"/>
    <property type="match status" value="2"/>
</dbReference>
<dbReference type="Pfam" id="PF08448">
    <property type="entry name" value="PAS_4"/>
    <property type="match status" value="1"/>
</dbReference>
<dbReference type="CDD" id="cd00082">
    <property type="entry name" value="HisKA"/>
    <property type="match status" value="1"/>
</dbReference>
<dbReference type="InterPro" id="IPR000014">
    <property type="entry name" value="PAS"/>
</dbReference>
<dbReference type="Gene3D" id="1.10.287.130">
    <property type="match status" value="1"/>
</dbReference>
<dbReference type="InterPro" id="IPR011006">
    <property type="entry name" value="CheY-like_superfamily"/>
</dbReference>
<gene>
    <name evidence="7" type="ORF">FJTKL_14282</name>
</gene>
<dbReference type="InterPro" id="IPR036890">
    <property type="entry name" value="HATPase_C_sf"/>
</dbReference>
<evidence type="ECO:0000256" key="3">
    <source>
        <dbReference type="SAM" id="MobiDB-lite"/>
    </source>
</evidence>
<dbReference type="PROSITE" id="PS50110">
    <property type="entry name" value="RESPONSE_REGULATORY"/>
    <property type="match status" value="1"/>
</dbReference>
<dbReference type="EMBL" id="JBAWTH010000084">
    <property type="protein sequence ID" value="KAL2278727.1"/>
    <property type="molecule type" value="Genomic_DNA"/>
</dbReference>
<dbReference type="InterPro" id="IPR000700">
    <property type="entry name" value="PAS-assoc_C"/>
</dbReference>
<feature type="region of interest" description="Disordered" evidence="3">
    <location>
        <begin position="271"/>
        <end position="314"/>
    </location>
</feature>
<dbReference type="PANTHER" id="PTHR43719:SF30">
    <property type="entry name" value="TWO-COMPONENT SYSTEM RESPONSE REGULATOR"/>
    <property type="match status" value="1"/>
</dbReference>
<feature type="domain" description="PAC" evidence="6">
    <location>
        <begin position="987"/>
        <end position="1042"/>
    </location>
</feature>
<feature type="region of interest" description="Disordered" evidence="3">
    <location>
        <begin position="39"/>
        <end position="59"/>
    </location>
</feature>
<organism evidence="7 8">
    <name type="scientific">Diaporthe vaccinii</name>
    <dbReference type="NCBI Taxonomy" id="105482"/>
    <lineage>
        <taxon>Eukaryota</taxon>
        <taxon>Fungi</taxon>
        <taxon>Dikarya</taxon>
        <taxon>Ascomycota</taxon>
        <taxon>Pezizomycotina</taxon>
        <taxon>Sordariomycetes</taxon>
        <taxon>Sordariomycetidae</taxon>
        <taxon>Diaporthales</taxon>
        <taxon>Diaporthaceae</taxon>
        <taxon>Diaporthe</taxon>
        <taxon>Diaporthe eres species complex</taxon>
    </lineage>
</organism>
<dbReference type="PANTHER" id="PTHR43719">
    <property type="entry name" value="TWO-COMPONENT HISTIDINE KINASE"/>
    <property type="match status" value="1"/>
</dbReference>
<feature type="modified residue" description="4-aspartylphosphate" evidence="2">
    <location>
        <position position="1438"/>
    </location>
</feature>
<evidence type="ECO:0000259" key="6">
    <source>
        <dbReference type="PROSITE" id="PS50113"/>
    </source>
</evidence>
<dbReference type="Pfam" id="PF00072">
    <property type="entry name" value="Response_reg"/>
    <property type="match status" value="1"/>
</dbReference>
<feature type="domain" description="Response regulatory" evidence="5">
    <location>
        <begin position="1364"/>
        <end position="1509"/>
    </location>
</feature>
<sequence length="1533" mass="169529">MAWISAIPSPPSVSSSFMTLEPKASLRKSAFTIDNQADRPPVASASASTPAPAPHTNLSGSFLSTSSLSTIPPGPLTGILATPPHPYPHHQPTGATRSCYQPSDEAIRLAAQLVTGRGFDISRYGLTAAAAVCDQSGVDGVASSVKGLPSASFALAAPPSRRPAQTWKPPDSQGFAIPRLKPRPTKRPVDQGDLDNAFVNAPAKKPRRLPPGSLDLPKLAPPRVPEDLPLSNGASPLFFSNSSSKHMTGRPPSFSTSEPSAAMLHRLRDEQGTVRTVRLPRGHVSSASPARGQSMSTPGSGGSAESHSSSRGLDSRLMSPEVQDLQGVGVIELLDHDERPTFIIDLMDSSNFGPGPLKIVWRNASLRAAAGVNELIDKTPEDSIDFSRFKAWAVSFVKDKRSMDVCLPSLSYGGISWTCSTVRNRFRFISGNSAAVSITPTSPAPIARASSILEQRSQGQTPGRERALSDLDYFGDAEPDQGLVATRRAHSEPRDLRDMRPETPVVLTDDVHGLDDPLAALELASFDWTRIVDTSGMQPHLQFARSRNWEATPLGPIEAWSPDLRTMSNMIMGSPHPAAMYWGPEYTAIYNEAYLDLAGSKHPKLMGQSYMEAWAEIWDEIKPVFDAAWNHGQATMKNDDRLFLNRNGFLEETFFNWSIVPLLGSDGSVVALYNPAFENTRRKVNERRMLTLREIGEKTSHARNVRQFWREVHESMKYNEWDIPFALIYSVTEDSESEVSSMHSGSVVNPPQIYLEGSIGISADHPAATPSIDLRTSEEGFAPYMRRSMAQPTVPIVLSKDDGTLPQSLIEGIQWRGFGDPSRNIVIFPVHPTTGESVVGFVVMGINPRRPYNDDYRLFINLLCRQLATSMASVVLFEEEIKRGQQAARLAALDRQQLSYQLRLRTQEAVESEYKFTRMAEFAPVGIFIANAEGDINFCNDSWWEISRHPRTINSINTWMESVLPGDRPAVKAAWRKLIDEKVSIVQELRFKARREFNGHAIETWVLMSAYPEKDSDGMVKAIFGVITDISQQKWAEAFQNQRREEAVELKRQQENFIDMTSHEMRNPLSALCQCADEIIGSIAAYRKSEPEIAERLSKMLDTCLEAANTISLCSNHQKRIVDDVLTLSRLDSRMVEVTPTVVSPVEVIQTSLKMFDTELASNNIKAEFRIDQSYRDMGIELARLDPARLQQIIINLLTNAIKFIQKQEERSIIITLAASKEACRSQICGIEFFDEGPETEQDITDKLDWGVGEKFNLHVCVADTGPGLTDEERSMLFQRFRQTSPRTHVEYGGSGLGLFISRMLTELQGGQIGVISEKGVGSTFAFYIKSRKSAEPQLPSPSLHKDGADFLTIQPTIDHGTIDVLVVEDNQVNQKVLGRLLRNSGFRAHLANHGGEAIQKLQRSRHWNHEAGIAEGYGPVDLREDEETINVSIILMDLEMPVMDGTTCARTIRELEKQGVLTARIPIIAVTAYVRPEQIGEARASGMDDVVSKPFRARELTPKITELLLNPPTGQTPYSPLSMASTDANSGW</sequence>
<comment type="caution">
    <text evidence="7">The sequence shown here is derived from an EMBL/GenBank/DDBJ whole genome shotgun (WGS) entry which is preliminary data.</text>
</comment>
<feature type="domain" description="Histidine kinase" evidence="4">
    <location>
        <begin position="1060"/>
        <end position="1333"/>
    </location>
</feature>
<dbReference type="CDD" id="cd17546">
    <property type="entry name" value="REC_hyHK_CKI1_RcsC-like"/>
    <property type="match status" value="1"/>
</dbReference>
<dbReference type="SUPFAM" id="SSF47384">
    <property type="entry name" value="Homodimeric domain of signal transducing histidine kinase"/>
    <property type="match status" value="1"/>
</dbReference>
<dbReference type="SMART" id="SM00387">
    <property type="entry name" value="HATPase_c"/>
    <property type="match status" value="1"/>
</dbReference>
<evidence type="ECO:0000313" key="8">
    <source>
        <dbReference type="Proteomes" id="UP001600888"/>
    </source>
</evidence>
<keyword evidence="8" id="KW-1185">Reference proteome</keyword>
<dbReference type="Pfam" id="PF26131">
    <property type="entry name" value="PAS-like"/>
    <property type="match status" value="1"/>
</dbReference>
<dbReference type="InterPro" id="IPR035965">
    <property type="entry name" value="PAS-like_dom_sf"/>
</dbReference>
<dbReference type="PRINTS" id="PR00344">
    <property type="entry name" value="BCTRLSENSOR"/>
</dbReference>
<dbReference type="PROSITE" id="PS50113">
    <property type="entry name" value="PAC"/>
    <property type="match status" value="1"/>
</dbReference>
<dbReference type="Pfam" id="PF02518">
    <property type="entry name" value="HATPase_c"/>
    <property type="match status" value="1"/>
</dbReference>
<dbReference type="InterPro" id="IPR013656">
    <property type="entry name" value="PAS_4"/>
</dbReference>
<dbReference type="InterPro" id="IPR004358">
    <property type="entry name" value="Sig_transdc_His_kin-like_C"/>
</dbReference>
<evidence type="ECO:0000313" key="7">
    <source>
        <dbReference type="EMBL" id="KAL2278729.1"/>
    </source>
</evidence>
<dbReference type="SUPFAM" id="SSF52172">
    <property type="entry name" value="CheY-like"/>
    <property type="match status" value="1"/>
</dbReference>
<evidence type="ECO:0000256" key="1">
    <source>
        <dbReference type="ARBA" id="ARBA00022553"/>
    </source>
</evidence>
<dbReference type="InterPro" id="IPR050956">
    <property type="entry name" value="2C_system_His_kinase"/>
</dbReference>
<feature type="compositionally biased region" description="Polar residues" evidence="3">
    <location>
        <begin position="1513"/>
        <end position="1533"/>
    </location>
</feature>
<evidence type="ECO:0008006" key="9">
    <source>
        <dbReference type="Google" id="ProtNLM"/>
    </source>
</evidence>
<dbReference type="EMBL" id="JBAWTH010000084">
    <property type="protein sequence ID" value="KAL2278729.1"/>
    <property type="molecule type" value="Genomic_DNA"/>
</dbReference>
<reference evidence="7 8" key="1">
    <citation type="submission" date="2024-03" db="EMBL/GenBank/DDBJ databases">
        <title>A high-quality draft genome sequence of Diaporthe vaccinii, a causative agent of upright dieback and viscid rot disease in cranberry plants.</title>
        <authorList>
            <person name="Sarrasin M."/>
            <person name="Lang B.F."/>
            <person name="Burger G."/>
        </authorList>
    </citation>
    <scope>NUCLEOTIDE SEQUENCE [LARGE SCALE GENOMIC DNA]</scope>
    <source>
        <strain evidence="7 8">IS7</strain>
    </source>
</reference>
<evidence type="ECO:0000256" key="2">
    <source>
        <dbReference type="PROSITE-ProRule" id="PRU00169"/>
    </source>
</evidence>
<accession>A0ABR4E8G0</accession>
<dbReference type="Gene3D" id="3.40.50.2300">
    <property type="match status" value="1"/>
</dbReference>
<feature type="region of interest" description="Disordered" evidence="3">
    <location>
        <begin position="155"/>
        <end position="258"/>
    </location>
</feature>
<evidence type="ECO:0000259" key="5">
    <source>
        <dbReference type="PROSITE" id="PS50110"/>
    </source>
</evidence>
<keyword evidence="1 2" id="KW-0597">Phosphoprotein</keyword>
<feature type="region of interest" description="Disordered" evidence="3">
    <location>
        <begin position="1509"/>
        <end position="1533"/>
    </location>
</feature>